<dbReference type="OrthoDB" id="407432at2759"/>
<dbReference type="Pfam" id="PF19088">
    <property type="entry name" value="TUTase"/>
    <property type="match status" value="1"/>
</dbReference>
<sequence length="664" mass="71259">MAGQGMEAACNEEGKVAEAECAPREEQKKSRRRRRKRNRNGKKQSSGAGEPQNSSDAKLECLDEHSAKTGTSAASLPKKTGANSGRMREASRKAAASARCVGEPSEVGASVGEYSGASAYQPALVENPPKKANACPFRVKEPPKRAGTAAAATAGRMREAPKKAGFSSRRATLPSMTGTSFHAVQPHPGSTGFKSGCRVGQFRGPGHGHMAQLRGRSGAIPGYSEYRSGAAAANRCHMSAFVGAAHVSEHKETAAAAGNTSSDGPDHDDFFKQLLTEPDPWSTSSSSDSAVRGKIEGPASAANSTVAGQSASDIPRGKGELPKDASNFSADLRKPNADSLGTAAVLNEIHGKSGISILKRPQAATVNAVPSQSVPVDESSTPQTHQPSKSQQTSKTKPRTEPLVVKDNFLDGVDLTPGMCKLLQNGEIEMLQLQFSKPEGKDFIHLILFECTGPPGGAKHVSRNGAKICVSAVMDENTPAGKIHMTPYELNRYSLPYLQKHYIYRKKDSVSRFVRAVYYCEICHYHIWTVAQAVSHFTAREHIDNEEKEAMSKKLESLPEPVKDQMASVEVILHQQYKSAELTDEQYETAKRIASSLSLLLQANVHKNVSLSMFGSYYMKLATASSDVNLALTCPPELSFGQSLFRVKETLEDSTIGIVSLCAI</sequence>
<evidence type="ECO:0000256" key="1">
    <source>
        <dbReference type="SAM" id="MobiDB-lite"/>
    </source>
</evidence>
<dbReference type="AlphaFoldDB" id="A0A3P7ME52"/>
<reference evidence="3 4" key="1">
    <citation type="submission" date="2018-11" db="EMBL/GenBank/DDBJ databases">
        <authorList>
            <consortium name="Pathogen Informatics"/>
        </authorList>
    </citation>
    <scope>NUCLEOTIDE SEQUENCE [LARGE SCALE GENOMIC DNA]</scope>
</reference>
<dbReference type="InterPro" id="IPR043519">
    <property type="entry name" value="NT_sf"/>
</dbReference>
<evidence type="ECO:0000313" key="4">
    <source>
        <dbReference type="Proteomes" id="UP000271098"/>
    </source>
</evidence>
<dbReference type="InterPro" id="IPR045100">
    <property type="entry name" value="TUT4/7_NTP_transf"/>
</dbReference>
<feature type="compositionally biased region" description="Basic and acidic residues" evidence="1">
    <location>
        <begin position="12"/>
        <end position="28"/>
    </location>
</feature>
<feature type="region of interest" description="Disordered" evidence="1">
    <location>
        <begin position="1"/>
        <end position="106"/>
    </location>
</feature>
<feature type="compositionally biased region" description="Polar residues" evidence="1">
    <location>
        <begin position="301"/>
        <end position="312"/>
    </location>
</feature>
<dbReference type="GO" id="GO:0016779">
    <property type="term" value="F:nucleotidyltransferase activity"/>
    <property type="evidence" value="ECO:0007669"/>
    <property type="project" value="InterPro"/>
</dbReference>
<protein>
    <recommendedName>
        <fullName evidence="2">Terminal uridylyltransferase 4/7 nucleotidyltransferase domain-containing protein</fullName>
    </recommendedName>
</protein>
<proteinExistence type="predicted"/>
<feature type="domain" description="Terminal uridylyltransferase 4/7 nucleotidyltransferase" evidence="2">
    <location>
        <begin position="552"/>
        <end position="655"/>
    </location>
</feature>
<feature type="region of interest" description="Disordered" evidence="1">
    <location>
        <begin position="252"/>
        <end position="333"/>
    </location>
</feature>
<evidence type="ECO:0000313" key="3">
    <source>
        <dbReference type="EMBL" id="VDN27734.1"/>
    </source>
</evidence>
<feature type="region of interest" description="Disordered" evidence="1">
    <location>
        <begin position="366"/>
        <end position="401"/>
    </location>
</feature>
<evidence type="ECO:0000259" key="2">
    <source>
        <dbReference type="Pfam" id="PF19088"/>
    </source>
</evidence>
<organism evidence="3 4">
    <name type="scientific">Gongylonema pulchrum</name>
    <dbReference type="NCBI Taxonomy" id="637853"/>
    <lineage>
        <taxon>Eukaryota</taxon>
        <taxon>Metazoa</taxon>
        <taxon>Ecdysozoa</taxon>
        <taxon>Nematoda</taxon>
        <taxon>Chromadorea</taxon>
        <taxon>Rhabditida</taxon>
        <taxon>Spirurina</taxon>
        <taxon>Spiruromorpha</taxon>
        <taxon>Spiruroidea</taxon>
        <taxon>Gongylonematidae</taxon>
        <taxon>Gongylonema</taxon>
    </lineage>
</organism>
<accession>A0A3P7ME52</accession>
<gene>
    <name evidence="3" type="ORF">GPUH_LOCUS16362</name>
</gene>
<keyword evidence="4" id="KW-1185">Reference proteome</keyword>
<dbReference type="SUPFAM" id="SSF81301">
    <property type="entry name" value="Nucleotidyltransferase"/>
    <property type="match status" value="1"/>
</dbReference>
<dbReference type="EMBL" id="UYRT01083648">
    <property type="protein sequence ID" value="VDN27734.1"/>
    <property type="molecule type" value="Genomic_DNA"/>
</dbReference>
<dbReference type="Proteomes" id="UP000271098">
    <property type="component" value="Unassembled WGS sequence"/>
</dbReference>
<feature type="region of interest" description="Disordered" evidence="1">
    <location>
        <begin position="150"/>
        <end position="170"/>
    </location>
</feature>
<dbReference type="Gene3D" id="3.30.460.10">
    <property type="entry name" value="Beta Polymerase, domain 2"/>
    <property type="match status" value="1"/>
</dbReference>
<feature type="compositionally biased region" description="Basic residues" evidence="1">
    <location>
        <begin position="29"/>
        <end position="42"/>
    </location>
</feature>
<feature type="compositionally biased region" description="Basic and acidic residues" evidence="1">
    <location>
        <begin position="57"/>
        <end position="67"/>
    </location>
</feature>
<feature type="compositionally biased region" description="Polar residues" evidence="1">
    <location>
        <begin position="366"/>
        <end position="395"/>
    </location>
</feature>
<name>A0A3P7ME52_9BILA</name>